<dbReference type="Proteomes" id="UP001189429">
    <property type="component" value="Unassembled WGS sequence"/>
</dbReference>
<dbReference type="Pfam" id="PF12385">
    <property type="entry name" value="Peptidase_C70"/>
    <property type="match status" value="1"/>
</dbReference>
<accession>A0ABN9SAI8</accession>
<dbReference type="EMBL" id="CAUYUJ010010269">
    <property type="protein sequence ID" value="CAK0828953.1"/>
    <property type="molecule type" value="Genomic_DNA"/>
</dbReference>
<keyword evidence="1" id="KW-0732">Signal</keyword>
<keyword evidence="3" id="KW-1185">Reference proteome</keyword>
<evidence type="ECO:0000313" key="3">
    <source>
        <dbReference type="Proteomes" id="UP001189429"/>
    </source>
</evidence>
<evidence type="ECO:0008006" key="4">
    <source>
        <dbReference type="Google" id="ProtNLM"/>
    </source>
</evidence>
<comment type="caution">
    <text evidence="2">The sequence shown here is derived from an EMBL/GenBank/DDBJ whole genome shotgun (WGS) entry which is preliminary data.</text>
</comment>
<evidence type="ECO:0000256" key="1">
    <source>
        <dbReference type="SAM" id="SignalP"/>
    </source>
</evidence>
<dbReference type="InterPro" id="IPR022118">
    <property type="entry name" value="Peptidase_C70_AvrRpt2"/>
</dbReference>
<proteinExistence type="predicted"/>
<feature type="signal peptide" evidence="1">
    <location>
        <begin position="1"/>
        <end position="16"/>
    </location>
</feature>
<reference evidence="2" key="1">
    <citation type="submission" date="2023-10" db="EMBL/GenBank/DDBJ databases">
        <authorList>
            <person name="Chen Y."/>
            <person name="Shah S."/>
            <person name="Dougan E. K."/>
            <person name="Thang M."/>
            <person name="Chan C."/>
        </authorList>
    </citation>
    <scope>NUCLEOTIDE SEQUENCE [LARGE SCALE GENOMIC DNA]</scope>
</reference>
<sequence length="343" mass="36865">MTCVSVVLLLLASAAAETPRAIGCTLEEEDDGIGLLQSHSRNAHEQTPEKADRVVNGSAVVDATPNDTNAGLLANLAEQLAADRDRGGASYNGACTANSTMSIATCSQLAPEWCWATTAAVIAGFFQPTQEKADQDNCKAMSCRAVGNMFSQFHPAYCCGASNEDCYGNNAAAGQDDIIEAISFLSQQDYIGFDGWPLEQEALDAAVNMGYPIAFAVFWLGGGGHVLTIGGCAGDGKYYVYDPLTKRGLWQTLTYAQILNYDPGTLEDSARYTVVQEQQTNQTLDGLLQEENESNEVITGGLWSFTAVLKTEATWQYAQWWAQQPGRTVFARTTGPVELSAFL</sequence>
<feature type="chain" id="PRO_5046890345" description="Peptidase C39-like domain-containing protein" evidence="1">
    <location>
        <begin position="17"/>
        <end position="343"/>
    </location>
</feature>
<name>A0ABN9SAI8_9DINO</name>
<organism evidence="2 3">
    <name type="scientific">Prorocentrum cordatum</name>
    <dbReference type="NCBI Taxonomy" id="2364126"/>
    <lineage>
        <taxon>Eukaryota</taxon>
        <taxon>Sar</taxon>
        <taxon>Alveolata</taxon>
        <taxon>Dinophyceae</taxon>
        <taxon>Prorocentrales</taxon>
        <taxon>Prorocentraceae</taxon>
        <taxon>Prorocentrum</taxon>
    </lineage>
</organism>
<evidence type="ECO:0000313" key="2">
    <source>
        <dbReference type="EMBL" id="CAK0828953.1"/>
    </source>
</evidence>
<gene>
    <name evidence="2" type="ORF">PCOR1329_LOCUS28045</name>
</gene>
<protein>
    <recommendedName>
        <fullName evidence="4">Peptidase C39-like domain-containing protein</fullName>
    </recommendedName>
</protein>